<name>A0ABN8M8G9_9CNID</name>
<evidence type="ECO:0000313" key="5">
    <source>
        <dbReference type="Proteomes" id="UP001159427"/>
    </source>
</evidence>
<feature type="signal peptide" evidence="2">
    <location>
        <begin position="1"/>
        <end position="20"/>
    </location>
</feature>
<keyword evidence="2" id="KW-0732">Signal</keyword>
<dbReference type="EMBL" id="CALNXI010000370">
    <property type="protein sequence ID" value="CAH3025775.1"/>
    <property type="molecule type" value="Genomic_DNA"/>
</dbReference>
<keyword evidence="5" id="KW-1185">Reference proteome</keyword>
<feature type="compositionally biased region" description="Low complexity" evidence="1">
    <location>
        <begin position="448"/>
        <end position="457"/>
    </location>
</feature>
<proteinExistence type="predicted"/>
<evidence type="ECO:0000313" key="4">
    <source>
        <dbReference type="EMBL" id="CAH3025775.1"/>
    </source>
</evidence>
<evidence type="ECO:0000259" key="3">
    <source>
        <dbReference type="PROSITE" id="PS51412"/>
    </source>
</evidence>
<protein>
    <recommendedName>
        <fullName evidence="3">MACPF domain-containing protein</fullName>
    </recommendedName>
</protein>
<organism evidence="4 5">
    <name type="scientific">Porites evermanni</name>
    <dbReference type="NCBI Taxonomy" id="104178"/>
    <lineage>
        <taxon>Eukaryota</taxon>
        <taxon>Metazoa</taxon>
        <taxon>Cnidaria</taxon>
        <taxon>Anthozoa</taxon>
        <taxon>Hexacorallia</taxon>
        <taxon>Scleractinia</taxon>
        <taxon>Fungiina</taxon>
        <taxon>Poritidae</taxon>
        <taxon>Porites</taxon>
    </lineage>
</organism>
<feature type="compositionally biased region" description="Basic and acidic residues" evidence="1">
    <location>
        <begin position="513"/>
        <end position="523"/>
    </location>
</feature>
<dbReference type="InterPro" id="IPR020864">
    <property type="entry name" value="MACPF"/>
</dbReference>
<gene>
    <name evidence="4" type="ORF">PEVE_00027105</name>
</gene>
<comment type="caution">
    <text evidence="4">The sequence shown here is derived from an EMBL/GenBank/DDBJ whole genome shotgun (WGS) entry which is preliminary data.</text>
</comment>
<dbReference type="Proteomes" id="UP001159427">
    <property type="component" value="Unassembled WGS sequence"/>
</dbReference>
<feature type="domain" description="MACPF" evidence="3">
    <location>
        <begin position="1"/>
        <end position="334"/>
    </location>
</feature>
<dbReference type="PROSITE" id="PS51412">
    <property type="entry name" value="MACPF_2"/>
    <property type="match status" value="1"/>
</dbReference>
<evidence type="ECO:0000256" key="1">
    <source>
        <dbReference type="SAM" id="MobiDB-lite"/>
    </source>
</evidence>
<sequence>MPGVKCTSFMLFIFLTVTSGKTVKYMVTDELGKAINIRKTDLLGDFQEAEASVFQPLPETCFIKKTIGYTGSIFDYYANTQAFYTKVAVGAGLDASLESSFSLGFTLSSVAEEVDSKESTVSGVSLNIRALTEKILVKKDCLDETAKLTQYFITDFELLPVKFEKPWLRNSWKDYDIFLDKYGSHVITSVNRGASIKQTTFAKSSNSYSERDFQVKSCVSFAGPTTVGKVGVKACANVSKTEISKATHMNTEDKLIIRGGTVNTRSALRTSRTKELIEQFLNEAKDSNEGVQHTFKSIWNLVQDRFAFGSDNYIRAVNLQYYYLGFLNYGCSFEESGGVSIQKFDYSKESTKESPEFECTLAAEGCHSSNDCHYKSVWCSCYGPSCVKYEAVKQDTCGRKISAVANYNEYWGWHGCGWQVAGSYCNCYNGNKGSRRTVWTLPSRDAVQGGSAQSAAQHKSDNQDKSQEVEDRGENTADPSKESPGSSGDASGSGWDARRDTAAESEYENAEAADQRDQPREEPVYQDELM</sequence>
<feature type="compositionally biased region" description="Low complexity" evidence="1">
    <location>
        <begin position="483"/>
        <end position="494"/>
    </location>
</feature>
<accession>A0ABN8M8G9</accession>
<feature type="compositionally biased region" description="Basic and acidic residues" evidence="1">
    <location>
        <begin position="458"/>
        <end position="481"/>
    </location>
</feature>
<evidence type="ECO:0000256" key="2">
    <source>
        <dbReference type="SAM" id="SignalP"/>
    </source>
</evidence>
<dbReference type="Pfam" id="PF01823">
    <property type="entry name" value="MACPF"/>
    <property type="match status" value="1"/>
</dbReference>
<feature type="region of interest" description="Disordered" evidence="1">
    <location>
        <begin position="445"/>
        <end position="530"/>
    </location>
</feature>
<feature type="chain" id="PRO_5047356146" description="MACPF domain-containing protein" evidence="2">
    <location>
        <begin position="21"/>
        <end position="530"/>
    </location>
</feature>
<reference evidence="4 5" key="1">
    <citation type="submission" date="2022-05" db="EMBL/GenBank/DDBJ databases">
        <authorList>
            <consortium name="Genoscope - CEA"/>
            <person name="William W."/>
        </authorList>
    </citation>
    <scope>NUCLEOTIDE SEQUENCE [LARGE SCALE GENOMIC DNA]</scope>
</reference>